<dbReference type="PIRSF" id="PIRSF005690">
    <property type="entry name" value="GerBA"/>
    <property type="match status" value="1"/>
</dbReference>
<comment type="similarity">
    <text evidence="1">Belongs to the GerABKA family.</text>
</comment>
<evidence type="ECO:0000256" key="2">
    <source>
        <dbReference type="ARBA" id="ARBA00023136"/>
    </source>
</evidence>
<keyword evidence="5" id="KW-1185">Reference proteome</keyword>
<feature type="transmembrane region" description="Helical" evidence="3">
    <location>
        <begin position="388"/>
        <end position="407"/>
    </location>
</feature>
<dbReference type="InterPro" id="IPR004995">
    <property type="entry name" value="Spore_Ger"/>
</dbReference>
<keyword evidence="2 3" id="KW-0472">Membrane</keyword>
<dbReference type="PANTHER" id="PTHR22550">
    <property type="entry name" value="SPORE GERMINATION PROTEIN"/>
    <property type="match status" value="1"/>
</dbReference>
<keyword evidence="3" id="KW-0812">Transmembrane</keyword>
<feature type="transmembrane region" description="Helical" evidence="3">
    <location>
        <begin position="413"/>
        <end position="439"/>
    </location>
</feature>
<dbReference type="EMBL" id="JAROBY010000069">
    <property type="protein sequence ID" value="MEB4798117.1"/>
    <property type="molecule type" value="Genomic_DNA"/>
</dbReference>
<name>A0ABU6DK05_9BACL</name>
<dbReference type="InterPro" id="IPR050768">
    <property type="entry name" value="UPF0353/GerABKA_families"/>
</dbReference>
<sequence>MSSVSDTQSGIVTKEQMIRQLFANCSDVQILTYLFGEDDPSSTIMMIYAEGLCDAVQIGKIVLPELNYVYKENGFEYLQNGYVLGSLPLISFDGEATEQEMTDCVFQGDLLLIFVGSDAMYKLNICNRPQRAPDESSIEISIKGPKDGFVEEFSTNIALIRKRIRSNSLCCETFILGRRTRTKIGLMYIKDILAPNILEEVRCRLNKIDVDGIYSISQVEEALTDKKFSLFPITDFTGRPDYAVNCLLSGRFILIIDGNPLILIAPGTFSLIMKSPEDIHFSFQYVTFARMIRFLSFWMSILLPGFWVALTAFHQDQIPFRLMATISVARSGLPLSAQMEMFTLLFLLEVFREAGVRLPSSIGQTLTVIGGLVIGDASIRAGLVSPSVVVVGAITAIMGATLVNQTLGTVVSVIRLVIFLASAVIGMYGLILGMVLLVIHMSRIKSFGIPFLSPLSPPNYKVLFKSFLRFPWAKMRFRPQELHTIDSDHKGKDPE</sequence>
<feature type="transmembrane region" description="Helical" evidence="3">
    <location>
        <begin position="294"/>
        <end position="313"/>
    </location>
</feature>
<dbReference type="RefSeq" id="WP_127457953.1">
    <property type="nucleotide sequence ID" value="NZ_JAROBY010000069.1"/>
</dbReference>
<comment type="caution">
    <text evidence="4">The sequence shown here is derived from an EMBL/GenBank/DDBJ whole genome shotgun (WGS) entry which is preliminary data.</text>
</comment>
<evidence type="ECO:0000256" key="3">
    <source>
        <dbReference type="SAM" id="Phobius"/>
    </source>
</evidence>
<organism evidence="4 5">
    <name type="scientific">Paenibacillus chondroitinus</name>
    <dbReference type="NCBI Taxonomy" id="59842"/>
    <lineage>
        <taxon>Bacteria</taxon>
        <taxon>Bacillati</taxon>
        <taxon>Bacillota</taxon>
        <taxon>Bacilli</taxon>
        <taxon>Bacillales</taxon>
        <taxon>Paenibacillaceae</taxon>
        <taxon>Paenibacillus</taxon>
    </lineage>
</organism>
<protein>
    <submittedName>
        <fullName evidence="4">Spore germination protein</fullName>
    </submittedName>
</protein>
<evidence type="ECO:0000256" key="1">
    <source>
        <dbReference type="ARBA" id="ARBA00005278"/>
    </source>
</evidence>
<gene>
    <name evidence="4" type="ORF">P5G65_29850</name>
</gene>
<accession>A0ABU6DK05</accession>
<evidence type="ECO:0000313" key="4">
    <source>
        <dbReference type="EMBL" id="MEB4798117.1"/>
    </source>
</evidence>
<keyword evidence="3" id="KW-1133">Transmembrane helix</keyword>
<feature type="transmembrane region" description="Helical" evidence="3">
    <location>
        <begin position="252"/>
        <end position="273"/>
    </location>
</feature>
<reference evidence="4 5" key="1">
    <citation type="submission" date="2023-03" db="EMBL/GenBank/DDBJ databases">
        <title>Bacillus Genome Sequencing.</title>
        <authorList>
            <person name="Dunlap C."/>
        </authorList>
    </citation>
    <scope>NUCLEOTIDE SEQUENCE [LARGE SCALE GENOMIC DNA]</scope>
    <source>
        <strain evidence="4 5">NRS-1351</strain>
    </source>
</reference>
<dbReference type="PANTHER" id="PTHR22550:SF5">
    <property type="entry name" value="LEUCINE ZIPPER PROTEIN 4"/>
    <property type="match status" value="1"/>
</dbReference>
<evidence type="ECO:0000313" key="5">
    <source>
        <dbReference type="Proteomes" id="UP001355653"/>
    </source>
</evidence>
<dbReference type="Pfam" id="PF03323">
    <property type="entry name" value="GerA"/>
    <property type="match status" value="1"/>
</dbReference>
<proteinExistence type="inferred from homology"/>
<dbReference type="Proteomes" id="UP001355653">
    <property type="component" value="Unassembled WGS sequence"/>
</dbReference>